<protein>
    <submittedName>
        <fullName evidence="2">Uncharacterized protein</fullName>
    </submittedName>
</protein>
<feature type="transmembrane region" description="Helical" evidence="1">
    <location>
        <begin position="267"/>
        <end position="286"/>
    </location>
</feature>
<organism evidence="2 3">
    <name type="scientific">Linderina pennispora</name>
    <dbReference type="NCBI Taxonomy" id="61395"/>
    <lineage>
        <taxon>Eukaryota</taxon>
        <taxon>Fungi</taxon>
        <taxon>Fungi incertae sedis</taxon>
        <taxon>Zoopagomycota</taxon>
        <taxon>Kickxellomycotina</taxon>
        <taxon>Kickxellomycetes</taxon>
        <taxon>Kickxellales</taxon>
        <taxon>Kickxellaceae</taxon>
        <taxon>Linderina</taxon>
    </lineage>
</organism>
<evidence type="ECO:0000256" key="1">
    <source>
        <dbReference type="SAM" id="Phobius"/>
    </source>
</evidence>
<name>A0A1Y1WIT6_9FUNG</name>
<sequence length="301" mass="33327">MPGFLVGFHPNSLVLCGFTIYIASAAISTAVLLIGTKMVYTKPSLWRNFVFQILLLIQIPSVIRFTVRAVTIKSTLTNEAVCRALGGDKPHLSAAACIHGSLLCRVFADDHGILGVDGEAMAACAFAWQQCVVYHCAEHRVLVLELAEARAAVGLRRATCTHQTRFCVQDSDNVGVDVYSRRGWNLLDGDVHIVRTTHKTSRTMGAANAEWAGSNLLAKRHGNAMLLNRTLYVVVVLPVTPVLDLWFNQALVIVRYYSQKKMLAMEYVNSGLFSLMAVFLGTSFFINPGVRQQLREQFRPR</sequence>
<gene>
    <name evidence="2" type="ORF">DL89DRAFT_309375</name>
</gene>
<feature type="transmembrane region" description="Helical" evidence="1">
    <location>
        <begin position="226"/>
        <end position="247"/>
    </location>
</feature>
<dbReference type="Proteomes" id="UP000193922">
    <property type="component" value="Unassembled WGS sequence"/>
</dbReference>
<reference evidence="2 3" key="1">
    <citation type="submission" date="2016-07" db="EMBL/GenBank/DDBJ databases">
        <title>Pervasive Adenine N6-methylation of Active Genes in Fungi.</title>
        <authorList>
            <consortium name="DOE Joint Genome Institute"/>
            <person name="Mondo S.J."/>
            <person name="Dannebaum R.O."/>
            <person name="Kuo R.C."/>
            <person name="Labutti K."/>
            <person name="Haridas S."/>
            <person name="Kuo A."/>
            <person name="Salamov A."/>
            <person name="Ahrendt S.R."/>
            <person name="Lipzen A."/>
            <person name="Sullivan W."/>
            <person name="Andreopoulos W.B."/>
            <person name="Clum A."/>
            <person name="Lindquist E."/>
            <person name="Daum C."/>
            <person name="Ramamoorthy G.K."/>
            <person name="Gryganskyi A."/>
            <person name="Culley D."/>
            <person name="Magnuson J.K."/>
            <person name="James T.Y."/>
            <person name="O'Malley M.A."/>
            <person name="Stajich J.E."/>
            <person name="Spatafora J.W."/>
            <person name="Visel A."/>
            <person name="Grigoriev I.V."/>
        </authorList>
    </citation>
    <scope>NUCLEOTIDE SEQUENCE [LARGE SCALE GENOMIC DNA]</scope>
    <source>
        <strain evidence="2 3">ATCC 12442</strain>
    </source>
</reference>
<dbReference type="GeneID" id="63807593"/>
<comment type="caution">
    <text evidence="2">The sequence shown here is derived from an EMBL/GenBank/DDBJ whole genome shotgun (WGS) entry which is preliminary data.</text>
</comment>
<keyword evidence="1" id="KW-1133">Transmembrane helix</keyword>
<dbReference type="RefSeq" id="XP_040746578.1">
    <property type="nucleotide sequence ID" value="XM_040890945.1"/>
</dbReference>
<accession>A0A1Y1WIT6</accession>
<proteinExistence type="predicted"/>
<evidence type="ECO:0000313" key="2">
    <source>
        <dbReference type="EMBL" id="ORX73238.1"/>
    </source>
</evidence>
<keyword evidence="1" id="KW-0812">Transmembrane</keyword>
<dbReference type="EMBL" id="MCFD01000002">
    <property type="protein sequence ID" value="ORX73238.1"/>
    <property type="molecule type" value="Genomic_DNA"/>
</dbReference>
<keyword evidence="1" id="KW-0472">Membrane</keyword>
<feature type="transmembrane region" description="Helical" evidence="1">
    <location>
        <begin position="46"/>
        <end position="67"/>
    </location>
</feature>
<feature type="transmembrane region" description="Helical" evidence="1">
    <location>
        <begin position="12"/>
        <end position="34"/>
    </location>
</feature>
<evidence type="ECO:0000313" key="3">
    <source>
        <dbReference type="Proteomes" id="UP000193922"/>
    </source>
</evidence>
<keyword evidence="3" id="KW-1185">Reference proteome</keyword>
<dbReference type="AlphaFoldDB" id="A0A1Y1WIT6"/>